<evidence type="ECO:0000256" key="1">
    <source>
        <dbReference type="ARBA" id="ARBA00001974"/>
    </source>
</evidence>
<dbReference type="Gene3D" id="3.40.250.10">
    <property type="entry name" value="Rhodanese-like domain"/>
    <property type="match status" value="1"/>
</dbReference>
<dbReference type="InterPro" id="IPR050260">
    <property type="entry name" value="FAD-bd_OxRdtase"/>
</dbReference>
<dbReference type="Proteomes" id="UP000051966">
    <property type="component" value="Unassembled WGS sequence"/>
</dbReference>
<evidence type="ECO:0000259" key="9">
    <source>
        <dbReference type="Pfam" id="PF07992"/>
    </source>
</evidence>
<dbReference type="GO" id="GO:0016491">
    <property type="term" value="F:oxidoreductase activity"/>
    <property type="evidence" value="ECO:0007669"/>
    <property type="project" value="UniProtKB-KW"/>
</dbReference>
<dbReference type="SUPFAM" id="SSF55424">
    <property type="entry name" value="FAD/NAD-linked reductases, dimerisation (C-terminal) domain"/>
    <property type="match status" value="1"/>
</dbReference>
<dbReference type="SUPFAM" id="SSF52821">
    <property type="entry name" value="Rhodanese/Cell cycle control phosphatase"/>
    <property type="match status" value="1"/>
</dbReference>
<protein>
    <submittedName>
        <fullName evidence="10">CoA-disulfide reductase</fullName>
    </submittedName>
</protein>
<dbReference type="Pfam" id="PF07992">
    <property type="entry name" value="Pyr_redox_2"/>
    <property type="match status" value="1"/>
</dbReference>
<evidence type="ECO:0000256" key="3">
    <source>
        <dbReference type="ARBA" id="ARBA00022630"/>
    </source>
</evidence>
<comment type="cofactor">
    <cofactor evidence="1">
        <name>FAD</name>
        <dbReference type="ChEBI" id="CHEBI:57692"/>
    </cofactor>
</comment>
<feature type="domain" description="FAD/NAD(P)-binding" evidence="9">
    <location>
        <begin position="3"/>
        <end position="295"/>
    </location>
</feature>
<keyword evidence="3" id="KW-0285">Flavoprotein</keyword>
<dbReference type="PATRIC" id="fig|1423743.5.peg.1697"/>
<evidence type="ECO:0000313" key="11">
    <source>
        <dbReference type="Proteomes" id="UP000051966"/>
    </source>
</evidence>
<dbReference type="PANTHER" id="PTHR43429:SF1">
    <property type="entry name" value="NAD(P)H SULFUR OXIDOREDUCTASE (COA-DEPENDENT)"/>
    <property type="match status" value="1"/>
</dbReference>
<dbReference type="PRINTS" id="PR00411">
    <property type="entry name" value="PNDRDTASEI"/>
</dbReference>
<keyword evidence="6" id="KW-0558">Oxidation</keyword>
<dbReference type="InterPro" id="IPR023753">
    <property type="entry name" value="FAD/NAD-binding_dom"/>
</dbReference>
<feature type="domain" description="Pyridine nucleotide-disulphide oxidoreductase dimerisation" evidence="8">
    <location>
        <begin position="332"/>
        <end position="434"/>
    </location>
</feature>
<dbReference type="SUPFAM" id="SSF51905">
    <property type="entry name" value="FAD/NAD(P)-binding domain"/>
    <property type="match status" value="2"/>
</dbReference>
<dbReference type="InterPro" id="IPR036188">
    <property type="entry name" value="FAD/NAD-bd_sf"/>
</dbReference>
<evidence type="ECO:0000256" key="7">
    <source>
        <dbReference type="ARBA" id="ARBA00023284"/>
    </source>
</evidence>
<dbReference type="AlphaFoldDB" id="A0A0R1VZD8"/>
<comment type="similarity">
    <text evidence="2">Belongs to the class-III pyridine nucleotide-disulfide oxidoreductase family.</text>
</comment>
<comment type="caution">
    <text evidence="10">The sequence shown here is derived from an EMBL/GenBank/DDBJ whole genome shotgun (WGS) entry which is preliminary data.</text>
</comment>
<dbReference type="Pfam" id="PF02852">
    <property type="entry name" value="Pyr_redox_dim"/>
    <property type="match status" value="1"/>
</dbReference>
<keyword evidence="11" id="KW-1185">Reference proteome</keyword>
<dbReference type="EMBL" id="AZFY01000026">
    <property type="protein sequence ID" value="KRM11032.1"/>
    <property type="molecule type" value="Genomic_DNA"/>
</dbReference>
<keyword evidence="5" id="KW-0560">Oxidoreductase</keyword>
<evidence type="ECO:0000313" key="10">
    <source>
        <dbReference type="EMBL" id="KRM11032.1"/>
    </source>
</evidence>
<dbReference type="InterPro" id="IPR004099">
    <property type="entry name" value="Pyr_nucl-diS_OxRdtase_dimer"/>
</dbReference>
<reference evidence="10 11" key="1">
    <citation type="journal article" date="2015" name="Genome Announc.">
        <title>Expanding the biotechnology potential of lactobacilli through comparative genomics of 213 strains and associated genera.</title>
        <authorList>
            <person name="Sun Z."/>
            <person name="Harris H.M."/>
            <person name="McCann A."/>
            <person name="Guo C."/>
            <person name="Argimon S."/>
            <person name="Zhang W."/>
            <person name="Yang X."/>
            <person name="Jeffery I.B."/>
            <person name="Cooney J.C."/>
            <person name="Kagawa T.F."/>
            <person name="Liu W."/>
            <person name="Song Y."/>
            <person name="Salvetti E."/>
            <person name="Wrobel A."/>
            <person name="Rasinkangas P."/>
            <person name="Parkhill J."/>
            <person name="Rea M.C."/>
            <person name="O'Sullivan O."/>
            <person name="Ritari J."/>
            <person name="Douillard F.P."/>
            <person name="Paul Ross R."/>
            <person name="Yang R."/>
            <person name="Briner A.E."/>
            <person name="Felis G.E."/>
            <person name="de Vos W.M."/>
            <person name="Barrangou R."/>
            <person name="Klaenhammer T.R."/>
            <person name="Caufield P.W."/>
            <person name="Cui Y."/>
            <person name="Zhang H."/>
            <person name="O'Toole P.W."/>
        </authorList>
    </citation>
    <scope>NUCLEOTIDE SEQUENCE [LARGE SCALE GENOMIC DNA]</scope>
    <source>
        <strain evidence="10 11">DSM 18382</strain>
    </source>
</reference>
<dbReference type="InterPro" id="IPR036873">
    <property type="entry name" value="Rhodanese-like_dom_sf"/>
</dbReference>
<sequence>MTMKVLVIGGIAGGPSFATRLRRINEDAEIIIFERGAAISVASCALPYYLGGLIRDRSTVIERTPEILKQKNNIDVRLYNEVTAIDPKQKLVHVINHQNNQSYTETYDKLVIATGASPAVPEIKGIDKADDAFVLRAITDADKIKRFLETKRPKRVTILGAGTIGIEVAESFVNNNMDVTIVEQSGQVAAPFDSEIAEIVAAELQAQGVHVLLHHTIKEITDNGKTLVFDNGTTHQTDMLFLGTGVQPNSQLAADAGIKLSEDGHIIVNQQLATSLPDIYAIGDVIETTSLITGQPIPSLLSSAANRQGHLLADVFNGAPLIYKGFIGAGVAKFFDLTVSYVGYTEQMLQQAGINDYRSVFITPFDHAYFFPNADRVNFKLLYQDKTGKILGGQAVGRNGIDKRISQLSVAITGNLTVTDLPSLEIPYSPPYSSTRDVLNIAGYVAINQLTNRTATIKLTDIPETDFKSAFFLDIREAGKPAAGSVTPTLNIPLSELRERINEVPTDKKVYITFRKGLGPYNASRILAGKGIKATMIEE</sequence>
<evidence type="ECO:0000256" key="2">
    <source>
        <dbReference type="ARBA" id="ARBA00009130"/>
    </source>
</evidence>
<dbReference type="PRINTS" id="PR00368">
    <property type="entry name" value="FADPNR"/>
</dbReference>
<dbReference type="InterPro" id="IPR016156">
    <property type="entry name" value="FAD/NAD-linked_Rdtase_dimer_sf"/>
</dbReference>
<evidence type="ECO:0000256" key="5">
    <source>
        <dbReference type="ARBA" id="ARBA00023002"/>
    </source>
</evidence>
<accession>A0A0R1VZD8</accession>
<evidence type="ECO:0000256" key="6">
    <source>
        <dbReference type="ARBA" id="ARBA00023097"/>
    </source>
</evidence>
<organism evidence="10 11">
    <name type="scientific">Lentilactobacillus farraginis DSM 18382 = JCM 14108</name>
    <dbReference type="NCBI Taxonomy" id="1423743"/>
    <lineage>
        <taxon>Bacteria</taxon>
        <taxon>Bacillati</taxon>
        <taxon>Bacillota</taxon>
        <taxon>Bacilli</taxon>
        <taxon>Lactobacillales</taxon>
        <taxon>Lactobacillaceae</taxon>
        <taxon>Lentilactobacillus</taxon>
    </lineage>
</organism>
<proteinExistence type="inferred from homology"/>
<keyword evidence="7" id="KW-0676">Redox-active center</keyword>
<keyword evidence="4" id="KW-0274">FAD</keyword>
<dbReference type="Gene3D" id="3.50.50.60">
    <property type="entry name" value="FAD/NAD(P)-binding domain"/>
    <property type="match status" value="2"/>
</dbReference>
<gene>
    <name evidence="10" type="ORF">FD41_GL001638</name>
</gene>
<evidence type="ECO:0000256" key="4">
    <source>
        <dbReference type="ARBA" id="ARBA00022827"/>
    </source>
</evidence>
<dbReference type="PANTHER" id="PTHR43429">
    <property type="entry name" value="PYRIDINE NUCLEOTIDE-DISULFIDE OXIDOREDUCTASE DOMAIN-CONTAINING"/>
    <property type="match status" value="1"/>
</dbReference>
<evidence type="ECO:0000259" key="8">
    <source>
        <dbReference type="Pfam" id="PF02852"/>
    </source>
</evidence>
<name>A0A0R1VZD8_9LACO</name>